<dbReference type="Proteomes" id="UP001603857">
    <property type="component" value="Unassembled WGS sequence"/>
</dbReference>
<dbReference type="AlphaFoldDB" id="A0ABD1MYW0"/>
<comment type="caution">
    <text evidence="2">The sequence shown here is derived from an EMBL/GenBank/DDBJ whole genome shotgun (WGS) entry which is preliminary data.</text>
</comment>
<reference evidence="2 3" key="1">
    <citation type="submission" date="2024-08" db="EMBL/GenBank/DDBJ databases">
        <title>Insights into the chromosomal genome structure of Flemingia macrophylla.</title>
        <authorList>
            <person name="Ding Y."/>
            <person name="Zhao Y."/>
            <person name="Bi W."/>
            <person name="Wu M."/>
            <person name="Zhao G."/>
            <person name="Gong Y."/>
            <person name="Li W."/>
            <person name="Zhang P."/>
        </authorList>
    </citation>
    <scope>NUCLEOTIDE SEQUENCE [LARGE SCALE GENOMIC DNA]</scope>
    <source>
        <strain evidence="2">DYQJB</strain>
        <tissue evidence="2">Leaf</tissue>
    </source>
</reference>
<proteinExistence type="predicted"/>
<dbReference type="Pfam" id="PF14244">
    <property type="entry name" value="Retrotran_gag_3"/>
    <property type="match status" value="1"/>
</dbReference>
<name>A0ABD1MYW0_9FABA</name>
<evidence type="ECO:0000259" key="1">
    <source>
        <dbReference type="Pfam" id="PF14244"/>
    </source>
</evidence>
<dbReference type="InterPro" id="IPR029472">
    <property type="entry name" value="Copia-like_N"/>
</dbReference>
<evidence type="ECO:0000313" key="2">
    <source>
        <dbReference type="EMBL" id="KAL2341004.1"/>
    </source>
</evidence>
<gene>
    <name evidence="2" type="ORF">Fmac_008944</name>
</gene>
<accession>A0ABD1MYW0</accession>
<feature type="domain" description="Retrotransposon Copia-like N-terminal" evidence="1">
    <location>
        <begin position="19"/>
        <end position="64"/>
    </location>
</feature>
<keyword evidence="3" id="KW-1185">Reference proteome</keyword>
<protein>
    <recommendedName>
        <fullName evidence="1">Retrotransposon Copia-like N-terminal domain-containing protein</fullName>
    </recommendedName>
</protein>
<sequence length="127" mass="14415">MANPINHLLDSTSVYFLASNEQPALALISTPLNDSNYHSWSQTMLLVLRMKNKVGFVDGSLPRPVVECPTQMAWDRCNKFVSSWIIQSLDPSLVPSERMNTGFEVWFDLKHRFCQHDMSKGGVASRK</sequence>
<dbReference type="PANTHER" id="PTHR37610:SF55">
    <property type="entry name" value="RETROTRANSPOSON COPIA-LIKE N-TERMINAL DOMAIN-CONTAINING PROTEIN"/>
    <property type="match status" value="1"/>
</dbReference>
<dbReference type="EMBL" id="JBGMDY010000003">
    <property type="protein sequence ID" value="KAL2341004.1"/>
    <property type="molecule type" value="Genomic_DNA"/>
</dbReference>
<evidence type="ECO:0000313" key="3">
    <source>
        <dbReference type="Proteomes" id="UP001603857"/>
    </source>
</evidence>
<dbReference type="PANTHER" id="PTHR37610">
    <property type="entry name" value="CCHC-TYPE DOMAIN-CONTAINING PROTEIN"/>
    <property type="match status" value="1"/>
</dbReference>
<organism evidence="2 3">
    <name type="scientific">Flemingia macrophylla</name>
    <dbReference type="NCBI Taxonomy" id="520843"/>
    <lineage>
        <taxon>Eukaryota</taxon>
        <taxon>Viridiplantae</taxon>
        <taxon>Streptophyta</taxon>
        <taxon>Embryophyta</taxon>
        <taxon>Tracheophyta</taxon>
        <taxon>Spermatophyta</taxon>
        <taxon>Magnoliopsida</taxon>
        <taxon>eudicotyledons</taxon>
        <taxon>Gunneridae</taxon>
        <taxon>Pentapetalae</taxon>
        <taxon>rosids</taxon>
        <taxon>fabids</taxon>
        <taxon>Fabales</taxon>
        <taxon>Fabaceae</taxon>
        <taxon>Papilionoideae</taxon>
        <taxon>50 kb inversion clade</taxon>
        <taxon>NPAAA clade</taxon>
        <taxon>indigoferoid/millettioid clade</taxon>
        <taxon>Phaseoleae</taxon>
        <taxon>Flemingia</taxon>
    </lineage>
</organism>